<dbReference type="EMBL" id="JBIGIC010000007">
    <property type="protein sequence ID" value="MFG6488050.1"/>
    <property type="molecule type" value="Genomic_DNA"/>
</dbReference>
<name>A0ABW7HE03_9BURK</name>
<evidence type="ECO:0000256" key="1">
    <source>
        <dbReference type="SAM" id="Phobius"/>
    </source>
</evidence>
<keyword evidence="1" id="KW-1133">Transmembrane helix</keyword>
<evidence type="ECO:0000313" key="2">
    <source>
        <dbReference type="EMBL" id="MFG6488050.1"/>
    </source>
</evidence>
<comment type="caution">
    <text evidence="2">The sequence shown here is derived from an EMBL/GenBank/DDBJ whole genome shotgun (WGS) entry which is preliminary data.</text>
</comment>
<feature type="transmembrane region" description="Helical" evidence="1">
    <location>
        <begin position="33"/>
        <end position="56"/>
    </location>
</feature>
<sequence>MKLFVAKIVVAVVAIGGIALVAAAQIAPAVAPWKVLLAVAAFVAALVSLALLHAFVTGSLKQLLLRWGAIDTQWLWAPDYPEGFKQQWRGGEDKR</sequence>
<reference evidence="2 3" key="1">
    <citation type="submission" date="2024-08" db="EMBL/GenBank/DDBJ databases">
        <authorList>
            <person name="Lu H."/>
        </authorList>
    </citation>
    <scope>NUCLEOTIDE SEQUENCE [LARGE SCALE GENOMIC DNA]</scope>
    <source>
        <strain evidence="2 3">BYS78W</strain>
    </source>
</reference>
<keyword evidence="3" id="KW-1185">Reference proteome</keyword>
<organism evidence="2 3">
    <name type="scientific">Pelomonas candidula</name>
    <dbReference type="NCBI Taxonomy" id="3299025"/>
    <lineage>
        <taxon>Bacteria</taxon>
        <taxon>Pseudomonadati</taxon>
        <taxon>Pseudomonadota</taxon>
        <taxon>Betaproteobacteria</taxon>
        <taxon>Burkholderiales</taxon>
        <taxon>Sphaerotilaceae</taxon>
        <taxon>Roseateles</taxon>
    </lineage>
</organism>
<keyword evidence="1" id="KW-0812">Transmembrane</keyword>
<proteinExistence type="predicted"/>
<dbReference type="RefSeq" id="WP_394412144.1">
    <property type="nucleotide sequence ID" value="NZ_JBIGIC010000007.1"/>
</dbReference>
<gene>
    <name evidence="2" type="ORF">ACG04R_15300</name>
</gene>
<protein>
    <submittedName>
        <fullName evidence="2">Uncharacterized protein</fullName>
    </submittedName>
</protein>
<evidence type="ECO:0000313" key="3">
    <source>
        <dbReference type="Proteomes" id="UP001606134"/>
    </source>
</evidence>
<accession>A0ABW7HE03</accession>
<keyword evidence="1" id="KW-0472">Membrane</keyword>
<dbReference type="Proteomes" id="UP001606134">
    <property type="component" value="Unassembled WGS sequence"/>
</dbReference>